<accession>A0ABN1WMC0</accession>
<dbReference type="PROSITE" id="PS51257">
    <property type="entry name" value="PROKAR_LIPOPROTEIN"/>
    <property type="match status" value="1"/>
</dbReference>
<evidence type="ECO:0000313" key="3">
    <source>
        <dbReference type="EMBL" id="GAA1255048.1"/>
    </source>
</evidence>
<dbReference type="PIRSF" id="PIRSF002741">
    <property type="entry name" value="MppA"/>
    <property type="match status" value="1"/>
</dbReference>
<protein>
    <submittedName>
        <fullName evidence="3">ABC transporter substrate-binding protein</fullName>
    </submittedName>
</protein>
<sequence length="589" mass="63460">MRLRKAALVPALVAVSALSLTACGGGGTKSTDAGGNKGATSTVADFGIGLPADSVGPAKDVPGAKQGGTAHGIEAAGFDYLDPSQQYVNEYQAVGMLYSRQLTNYKTDPVTGKTILVGDLATDTGKTTDGGKTWTWTLKDNLKFEDGTPITSKDVKYAVERLYADYQTQGPTYFPIWLSGADYKKVYKGPDAGDLPDTVISTPDDKTVTFHFTDAHTDASYAAAMPNITAIEKSMDTKDKYNSHPVSIGPYKIKDYQPDKSLTLVRNENWDPKSDPIRHQYVDSWVFELNVQVPQMTQRLMGGAGDDKNALSLTANADAAQIKTIQADPQYTSRTISQFQPYVDTFDINNTRVKDVNVRKALAKAFPAAQVQRLLGGSTTGDIAGNLVSPTVSGWQNTDPLGIKANPNGDPVAAKKILTDSNNVGYHIVLAYSNTTRWQNISAAVQDALTQAGFTVERKEIDPTSYYTQIGKVDNGFDLYRTGWGADWPAGSTVIPPTLDGRLIADGATDYSHYNNPAMNAEMDRISKIEDQKAAAAEWMKLADKILATDVPKIPAAYDKFFNIYGAGLGGVAYNAVLGCIDVSSVFIK</sequence>
<evidence type="ECO:0000313" key="4">
    <source>
        <dbReference type="Proteomes" id="UP001500037"/>
    </source>
</evidence>
<gene>
    <name evidence="3" type="ORF">GCM10009665_52070</name>
</gene>
<organism evidence="3 4">
    <name type="scientific">Kitasatospora nipponensis</name>
    <dbReference type="NCBI Taxonomy" id="258049"/>
    <lineage>
        <taxon>Bacteria</taxon>
        <taxon>Bacillati</taxon>
        <taxon>Actinomycetota</taxon>
        <taxon>Actinomycetes</taxon>
        <taxon>Kitasatosporales</taxon>
        <taxon>Streptomycetaceae</taxon>
        <taxon>Kitasatospora</taxon>
    </lineage>
</organism>
<dbReference type="Proteomes" id="UP001500037">
    <property type="component" value="Unassembled WGS sequence"/>
</dbReference>
<dbReference type="InterPro" id="IPR000914">
    <property type="entry name" value="SBP_5_dom"/>
</dbReference>
<evidence type="ECO:0000256" key="1">
    <source>
        <dbReference type="SAM" id="SignalP"/>
    </source>
</evidence>
<feature type="chain" id="PRO_5046058963" evidence="1">
    <location>
        <begin position="23"/>
        <end position="589"/>
    </location>
</feature>
<keyword evidence="1" id="KW-0732">Signal</keyword>
<dbReference type="PANTHER" id="PTHR30290:SF83">
    <property type="entry name" value="ABC TRANSPORTER SUBSTRATE-BINDING PROTEIN"/>
    <property type="match status" value="1"/>
</dbReference>
<feature type="signal peptide" evidence="1">
    <location>
        <begin position="1"/>
        <end position="22"/>
    </location>
</feature>
<reference evidence="3 4" key="1">
    <citation type="journal article" date="2019" name="Int. J. Syst. Evol. Microbiol.">
        <title>The Global Catalogue of Microorganisms (GCM) 10K type strain sequencing project: providing services to taxonomists for standard genome sequencing and annotation.</title>
        <authorList>
            <consortium name="The Broad Institute Genomics Platform"/>
            <consortium name="The Broad Institute Genome Sequencing Center for Infectious Disease"/>
            <person name="Wu L."/>
            <person name="Ma J."/>
        </authorList>
    </citation>
    <scope>NUCLEOTIDE SEQUENCE [LARGE SCALE GENOMIC DNA]</scope>
    <source>
        <strain evidence="3 4">JCM 13004</strain>
    </source>
</reference>
<dbReference type="InterPro" id="IPR030678">
    <property type="entry name" value="Peptide/Ni-bd"/>
</dbReference>
<dbReference type="EMBL" id="BAAALF010000112">
    <property type="protein sequence ID" value="GAA1255048.1"/>
    <property type="molecule type" value="Genomic_DNA"/>
</dbReference>
<dbReference type="Pfam" id="PF00496">
    <property type="entry name" value="SBP_bac_5"/>
    <property type="match status" value="1"/>
</dbReference>
<evidence type="ECO:0000259" key="2">
    <source>
        <dbReference type="Pfam" id="PF00496"/>
    </source>
</evidence>
<dbReference type="RefSeq" id="WP_344444418.1">
    <property type="nucleotide sequence ID" value="NZ_BAAALF010000112.1"/>
</dbReference>
<comment type="caution">
    <text evidence="3">The sequence shown here is derived from an EMBL/GenBank/DDBJ whole genome shotgun (WGS) entry which is preliminary data.</text>
</comment>
<proteinExistence type="predicted"/>
<keyword evidence="4" id="KW-1185">Reference proteome</keyword>
<dbReference type="PANTHER" id="PTHR30290">
    <property type="entry name" value="PERIPLASMIC BINDING COMPONENT OF ABC TRANSPORTER"/>
    <property type="match status" value="1"/>
</dbReference>
<dbReference type="SUPFAM" id="SSF53850">
    <property type="entry name" value="Periplasmic binding protein-like II"/>
    <property type="match status" value="1"/>
</dbReference>
<dbReference type="InterPro" id="IPR039424">
    <property type="entry name" value="SBP_5"/>
</dbReference>
<dbReference type="Gene3D" id="3.40.190.10">
    <property type="entry name" value="Periplasmic binding protein-like II"/>
    <property type="match status" value="1"/>
</dbReference>
<name>A0ABN1WMC0_9ACTN</name>
<dbReference type="CDD" id="cd08506">
    <property type="entry name" value="PBP2_clavulanate_OppA2"/>
    <property type="match status" value="1"/>
</dbReference>
<dbReference type="Gene3D" id="3.10.105.10">
    <property type="entry name" value="Dipeptide-binding Protein, Domain 3"/>
    <property type="match status" value="1"/>
</dbReference>
<feature type="domain" description="Solute-binding protein family 5" evidence="2">
    <location>
        <begin position="117"/>
        <end position="499"/>
    </location>
</feature>